<keyword evidence="6 9" id="KW-0812">Transmembrane</keyword>
<gene>
    <name evidence="10" type="ORF">KIN20_025560</name>
</gene>
<comment type="subcellular location">
    <subcellularLocation>
        <location evidence="2 9">Cell membrane</location>
        <topology evidence="2 9">Multi-pass membrane protein</topology>
    </subcellularLocation>
</comment>
<keyword evidence="5 9" id="KW-1003">Cell membrane</keyword>
<keyword evidence="11" id="KW-1185">Reference proteome</keyword>
<dbReference type="PANTHER" id="PTHR12929:SF10">
    <property type="entry name" value="RIBOFLAVIN TRANSPORTER"/>
    <property type="match status" value="1"/>
</dbReference>
<feature type="transmembrane region" description="Helical" evidence="9">
    <location>
        <begin position="261"/>
        <end position="278"/>
    </location>
</feature>
<dbReference type="InterPro" id="IPR009357">
    <property type="entry name" value="Riboflavin_transptr"/>
</dbReference>
<keyword evidence="7 9" id="KW-1133">Transmembrane helix</keyword>
<comment type="function">
    <text evidence="9">Plasma membrane transporter mediating the uptake by cells of the water soluble vitamin B2/riboflavin that plays a key role in biochemical oxidation-reduction reactions of the carbohydrate, lipid, and amino acid metabolism.</text>
</comment>
<comment type="caution">
    <text evidence="10">The sequence shown here is derived from an EMBL/GenBank/DDBJ whole genome shotgun (WGS) entry which is preliminary data.</text>
</comment>
<reference evidence="10" key="1">
    <citation type="submission" date="2021-06" db="EMBL/GenBank/DDBJ databases">
        <title>Parelaphostrongylus tenuis whole genome reference sequence.</title>
        <authorList>
            <person name="Garwood T.J."/>
            <person name="Larsen P.A."/>
            <person name="Fountain-Jones N.M."/>
            <person name="Garbe J.R."/>
            <person name="Macchietto M.G."/>
            <person name="Kania S.A."/>
            <person name="Gerhold R.W."/>
            <person name="Richards J.E."/>
            <person name="Wolf T.M."/>
        </authorList>
    </citation>
    <scope>NUCLEOTIDE SEQUENCE</scope>
    <source>
        <strain evidence="10">MNPRO001-30</strain>
        <tissue evidence="10">Meninges</tissue>
    </source>
</reference>
<feature type="transmembrane region" description="Helical" evidence="9">
    <location>
        <begin position="351"/>
        <end position="374"/>
    </location>
</feature>
<evidence type="ECO:0000256" key="2">
    <source>
        <dbReference type="ARBA" id="ARBA00004651"/>
    </source>
</evidence>
<evidence type="ECO:0000256" key="5">
    <source>
        <dbReference type="ARBA" id="ARBA00022475"/>
    </source>
</evidence>
<dbReference type="Pfam" id="PF06237">
    <property type="entry name" value="SLC52_ribofla_tr"/>
    <property type="match status" value="1"/>
</dbReference>
<dbReference type="EMBL" id="JAHQIW010005225">
    <property type="protein sequence ID" value="KAJ1365298.1"/>
    <property type="molecule type" value="Genomic_DNA"/>
</dbReference>
<feature type="transmembrane region" description="Helical" evidence="9">
    <location>
        <begin position="395"/>
        <end position="417"/>
    </location>
</feature>
<evidence type="ECO:0000313" key="10">
    <source>
        <dbReference type="EMBL" id="KAJ1365298.1"/>
    </source>
</evidence>
<feature type="transmembrane region" description="Helical" evidence="9">
    <location>
        <begin position="7"/>
        <end position="25"/>
    </location>
</feature>
<feature type="transmembrane region" description="Helical" evidence="9">
    <location>
        <begin position="298"/>
        <end position="319"/>
    </location>
</feature>
<dbReference type="GO" id="GO:0032217">
    <property type="term" value="F:riboflavin transmembrane transporter activity"/>
    <property type="evidence" value="ECO:0007669"/>
    <property type="project" value="UniProtKB-UniRule"/>
</dbReference>
<comment type="similarity">
    <text evidence="3 9">Belongs to the riboflavin transporter family.</text>
</comment>
<dbReference type="AlphaFoldDB" id="A0AAD5MZL3"/>
<evidence type="ECO:0000256" key="3">
    <source>
        <dbReference type="ARBA" id="ARBA00006366"/>
    </source>
</evidence>
<comment type="catalytic activity">
    <reaction evidence="1 9">
        <text>riboflavin(in) = riboflavin(out)</text>
        <dbReference type="Rhea" id="RHEA:35015"/>
        <dbReference type="ChEBI" id="CHEBI:57986"/>
    </reaction>
</comment>
<protein>
    <recommendedName>
        <fullName evidence="9">Riboflavin transporter</fullName>
    </recommendedName>
</protein>
<evidence type="ECO:0000256" key="7">
    <source>
        <dbReference type="ARBA" id="ARBA00022989"/>
    </source>
</evidence>
<organism evidence="10 11">
    <name type="scientific">Parelaphostrongylus tenuis</name>
    <name type="common">Meningeal worm</name>
    <dbReference type="NCBI Taxonomy" id="148309"/>
    <lineage>
        <taxon>Eukaryota</taxon>
        <taxon>Metazoa</taxon>
        <taxon>Ecdysozoa</taxon>
        <taxon>Nematoda</taxon>
        <taxon>Chromadorea</taxon>
        <taxon>Rhabditida</taxon>
        <taxon>Rhabditina</taxon>
        <taxon>Rhabditomorpha</taxon>
        <taxon>Strongyloidea</taxon>
        <taxon>Metastrongylidae</taxon>
        <taxon>Parelaphostrongylus</taxon>
    </lineage>
</organism>
<dbReference type="Proteomes" id="UP001196413">
    <property type="component" value="Unassembled WGS sequence"/>
</dbReference>
<evidence type="ECO:0000256" key="9">
    <source>
        <dbReference type="RuleBase" id="RU368035"/>
    </source>
</evidence>
<dbReference type="GO" id="GO:0005886">
    <property type="term" value="C:plasma membrane"/>
    <property type="evidence" value="ECO:0007669"/>
    <property type="project" value="UniProtKB-SubCell"/>
</dbReference>
<evidence type="ECO:0000256" key="6">
    <source>
        <dbReference type="ARBA" id="ARBA00022692"/>
    </source>
</evidence>
<proteinExistence type="inferred from homology"/>
<keyword evidence="4 9" id="KW-0813">Transport</keyword>
<sequence length="430" mass="46856">MLSKSVFILVVIFGSVSWLGTNAVWMQLPLLTTDLPEGWGLPSYLAAVVQIACVGPLVYTIFHKGCKSIDVPTKPLITAFLLLSCACQLGMVFMWWRTVPIKSNEYSIALYLLLFGLALVNATSNVLFMPFMTQFHHGYLSAYFVGMGFSSLIPSVLSLVQGAGYYECEGLTPVFSPPRFSVSSFFLVIFVWTVVATVSFEILCRSDAHKIEGTKSADREHEGTPLNDLKSKNFETVAEVAEKREEITAVKPKEAPLIISRTNYMIILMATALVNAQMNGVIPSAQSFAALPYSQATYHYGLTLANLISPATSFLPLVITVRSVPILCFLTLCSSGVTAFIVYLASLSPDLIFNSVTIGSILSVGSALTAAGLHAYLRVVFASLLREGEQSESRLFWCGVFIQVGSFIGSAVMFPLVNFVSVFTSAPRCR</sequence>
<feature type="transmembrane region" description="Helical" evidence="9">
    <location>
        <begin position="326"/>
        <end position="345"/>
    </location>
</feature>
<evidence type="ECO:0000256" key="8">
    <source>
        <dbReference type="ARBA" id="ARBA00023136"/>
    </source>
</evidence>
<feature type="transmembrane region" description="Helical" evidence="9">
    <location>
        <begin position="180"/>
        <end position="203"/>
    </location>
</feature>
<evidence type="ECO:0000256" key="1">
    <source>
        <dbReference type="ARBA" id="ARBA00000215"/>
    </source>
</evidence>
<name>A0AAD5MZL3_PARTN</name>
<feature type="transmembrane region" description="Helical" evidence="9">
    <location>
        <begin position="108"/>
        <end position="128"/>
    </location>
</feature>
<feature type="transmembrane region" description="Helical" evidence="9">
    <location>
        <begin position="140"/>
        <end position="160"/>
    </location>
</feature>
<evidence type="ECO:0000313" key="11">
    <source>
        <dbReference type="Proteomes" id="UP001196413"/>
    </source>
</evidence>
<feature type="transmembrane region" description="Helical" evidence="9">
    <location>
        <begin position="75"/>
        <end position="96"/>
    </location>
</feature>
<feature type="transmembrane region" description="Helical" evidence="9">
    <location>
        <begin position="45"/>
        <end position="63"/>
    </location>
</feature>
<evidence type="ECO:0000256" key="4">
    <source>
        <dbReference type="ARBA" id="ARBA00022448"/>
    </source>
</evidence>
<keyword evidence="8 9" id="KW-0472">Membrane</keyword>
<accession>A0AAD5MZL3</accession>
<dbReference type="PANTHER" id="PTHR12929">
    <property type="entry name" value="SOLUTE CARRIER FAMILY 52"/>
    <property type="match status" value="1"/>
</dbReference>